<evidence type="ECO:0000313" key="2">
    <source>
        <dbReference type="EMBL" id="MBW80269.1"/>
    </source>
</evidence>
<dbReference type="EMBL" id="GGFL01016091">
    <property type="protein sequence ID" value="MBW80269.1"/>
    <property type="molecule type" value="Transcribed_RNA"/>
</dbReference>
<proteinExistence type="predicted"/>
<reference evidence="2" key="1">
    <citation type="submission" date="2018-01" db="EMBL/GenBank/DDBJ databases">
        <title>An insight into the sialome of Amazonian anophelines.</title>
        <authorList>
            <person name="Ribeiro J.M."/>
            <person name="Scarpassa V."/>
            <person name="Calvo E."/>
        </authorList>
    </citation>
    <scope>NUCLEOTIDE SEQUENCE</scope>
</reference>
<accession>A0A2M4DRX2</accession>
<name>A0A2M4DRX2_ANODA</name>
<feature type="chain" id="PRO_5014753400" evidence="1">
    <location>
        <begin position="24"/>
        <end position="75"/>
    </location>
</feature>
<protein>
    <submittedName>
        <fullName evidence="2">Putative secreted protein</fullName>
    </submittedName>
</protein>
<organism evidence="2">
    <name type="scientific">Anopheles darlingi</name>
    <name type="common">Mosquito</name>
    <dbReference type="NCBI Taxonomy" id="43151"/>
    <lineage>
        <taxon>Eukaryota</taxon>
        <taxon>Metazoa</taxon>
        <taxon>Ecdysozoa</taxon>
        <taxon>Arthropoda</taxon>
        <taxon>Hexapoda</taxon>
        <taxon>Insecta</taxon>
        <taxon>Pterygota</taxon>
        <taxon>Neoptera</taxon>
        <taxon>Endopterygota</taxon>
        <taxon>Diptera</taxon>
        <taxon>Nematocera</taxon>
        <taxon>Culicoidea</taxon>
        <taxon>Culicidae</taxon>
        <taxon>Anophelinae</taxon>
        <taxon>Anopheles</taxon>
    </lineage>
</organism>
<feature type="signal peptide" evidence="1">
    <location>
        <begin position="1"/>
        <end position="23"/>
    </location>
</feature>
<sequence>MMAFVIVVVVVVVVVVFVAPVEGSCSKEFYSSGTRDPRSSTWTWLVEEARQPCFMGQLQRASKMNNSHHQQPPPI</sequence>
<evidence type="ECO:0000256" key="1">
    <source>
        <dbReference type="SAM" id="SignalP"/>
    </source>
</evidence>
<dbReference type="AlphaFoldDB" id="A0A2M4DRX2"/>
<keyword evidence="1" id="KW-0732">Signal</keyword>